<dbReference type="EMBL" id="MN740283">
    <property type="protein sequence ID" value="QHT97850.1"/>
    <property type="molecule type" value="Genomic_DNA"/>
</dbReference>
<accession>A0A6C0IZ44</accession>
<organism evidence="2">
    <name type="scientific">viral metagenome</name>
    <dbReference type="NCBI Taxonomy" id="1070528"/>
    <lineage>
        <taxon>unclassified sequences</taxon>
        <taxon>metagenomes</taxon>
        <taxon>organismal metagenomes</taxon>
    </lineage>
</organism>
<dbReference type="AlphaFoldDB" id="A0A6C0IZ44"/>
<reference evidence="2" key="1">
    <citation type="journal article" date="2020" name="Nature">
        <title>Giant virus diversity and host interactions through global metagenomics.</title>
        <authorList>
            <person name="Schulz F."/>
            <person name="Roux S."/>
            <person name="Paez-Espino D."/>
            <person name="Jungbluth S."/>
            <person name="Walsh D.A."/>
            <person name="Denef V.J."/>
            <person name="McMahon K.D."/>
            <person name="Konstantinidis K.T."/>
            <person name="Eloe-Fadrosh E.A."/>
            <person name="Kyrpides N.C."/>
            <person name="Woyke T."/>
        </authorList>
    </citation>
    <scope>NUCLEOTIDE SEQUENCE</scope>
    <source>
        <strain evidence="2">GVMAG-M-3300025572-1</strain>
    </source>
</reference>
<evidence type="ECO:0000256" key="1">
    <source>
        <dbReference type="SAM" id="Coils"/>
    </source>
</evidence>
<feature type="coiled-coil region" evidence="1">
    <location>
        <begin position="5"/>
        <end position="32"/>
    </location>
</feature>
<protein>
    <submittedName>
        <fullName evidence="2">Uncharacterized protein</fullName>
    </submittedName>
</protein>
<sequence>MSLTRKQYTSLLADLEKKIEQTEIHLQRLKDQRRVSEFFAELQEIESGQLFVLGQEDSIFSLIASSPTFFKVGNPTEYELQVTRRNGKLHIATSSLQRSFITESELERLTANATWESAPADPSSDHEVDEVCKVKVMGRDIARAWTYAPETPIVSVANLAQIAPQPMTGSQVAFVPQSSSGPQLSIMPQQTFTTQFTVGKQ</sequence>
<evidence type="ECO:0000313" key="2">
    <source>
        <dbReference type="EMBL" id="QHT97850.1"/>
    </source>
</evidence>
<proteinExistence type="predicted"/>
<name>A0A6C0IZ44_9ZZZZ</name>
<keyword evidence="1" id="KW-0175">Coiled coil</keyword>